<dbReference type="InterPro" id="IPR036412">
    <property type="entry name" value="HAD-like_sf"/>
</dbReference>
<dbReference type="GO" id="GO:0000287">
    <property type="term" value="F:magnesium ion binding"/>
    <property type="evidence" value="ECO:0007669"/>
    <property type="project" value="TreeGrafter"/>
</dbReference>
<dbReference type="GO" id="GO:0005829">
    <property type="term" value="C:cytosol"/>
    <property type="evidence" value="ECO:0007669"/>
    <property type="project" value="TreeGrafter"/>
</dbReference>
<reference evidence="1" key="2">
    <citation type="submission" date="2020-09" db="EMBL/GenBank/DDBJ databases">
        <authorList>
            <person name="Sun Q."/>
            <person name="Zhou Y."/>
        </authorList>
    </citation>
    <scope>NUCLEOTIDE SEQUENCE</scope>
    <source>
        <strain evidence="1">CGMCC 1.15178</strain>
    </source>
</reference>
<dbReference type="Gene3D" id="3.40.50.1000">
    <property type="entry name" value="HAD superfamily/HAD-like"/>
    <property type="match status" value="1"/>
</dbReference>
<dbReference type="InterPro" id="IPR023214">
    <property type="entry name" value="HAD_sf"/>
</dbReference>
<dbReference type="AlphaFoldDB" id="A0A917DNG5"/>
<dbReference type="PANTHER" id="PTHR10000:SF8">
    <property type="entry name" value="HAD SUPERFAMILY HYDROLASE-LIKE, TYPE 3"/>
    <property type="match status" value="1"/>
</dbReference>
<dbReference type="Proteomes" id="UP000612456">
    <property type="component" value="Unassembled WGS sequence"/>
</dbReference>
<dbReference type="GO" id="GO:0016791">
    <property type="term" value="F:phosphatase activity"/>
    <property type="evidence" value="ECO:0007669"/>
    <property type="project" value="TreeGrafter"/>
</dbReference>
<sequence length="280" mass="31270">MANTLYVTDLDGTLLNEDQEISEETRVILSELIQQGMQVTFATARSMDSAARLVAGIAFRLPMIFFNGVFIYDPANRSLLQSNLLSAETSREMVSTFESSGLHPLVYTMDSEGRAHVYYKGIFNPSEERYITSRLETGDSRFRLVKHYEDALGESVITVIAVGTKQQLDPNHDILHRRDELICHYGPDIYAPGYHWLEIADSKANKREAVEFVKRSIRAERLVCFGDNLNDLPMFAAADEKYAVANAHERVKTAATGIILSNAEHGVARYLQSLSGKGSA</sequence>
<keyword evidence="2" id="KW-1185">Reference proteome</keyword>
<protein>
    <submittedName>
        <fullName evidence="1">Haloacid dehalogenase</fullName>
    </submittedName>
</protein>
<dbReference type="SUPFAM" id="SSF56784">
    <property type="entry name" value="HAD-like"/>
    <property type="match status" value="1"/>
</dbReference>
<proteinExistence type="predicted"/>
<dbReference type="SFLD" id="SFLDS00003">
    <property type="entry name" value="Haloacid_Dehalogenase"/>
    <property type="match status" value="1"/>
</dbReference>
<dbReference type="SFLD" id="SFLDG01140">
    <property type="entry name" value="C2.B:_Phosphomannomutase_and_P"/>
    <property type="match status" value="1"/>
</dbReference>
<dbReference type="EMBL" id="BMHP01000001">
    <property type="protein sequence ID" value="GGD55820.1"/>
    <property type="molecule type" value="Genomic_DNA"/>
</dbReference>
<comment type="caution">
    <text evidence="1">The sequence shown here is derived from an EMBL/GenBank/DDBJ whole genome shotgun (WGS) entry which is preliminary data.</text>
</comment>
<gene>
    <name evidence="1" type="ORF">GCM10010911_11890</name>
</gene>
<evidence type="ECO:0000313" key="2">
    <source>
        <dbReference type="Proteomes" id="UP000612456"/>
    </source>
</evidence>
<reference evidence="1" key="1">
    <citation type="journal article" date="2014" name="Int. J. Syst. Evol. Microbiol.">
        <title>Complete genome sequence of Corynebacterium casei LMG S-19264T (=DSM 44701T), isolated from a smear-ripened cheese.</title>
        <authorList>
            <consortium name="US DOE Joint Genome Institute (JGI-PGF)"/>
            <person name="Walter F."/>
            <person name="Albersmeier A."/>
            <person name="Kalinowski J."/>
            <person name="Ruckert C."/>
        </authorList>
    </citation>
    <scope>NUCLEOTIDE SEQUENCE</scope>
    <source>
        <strain evidence="1">CGMCC 1.15178</strain>
    </source>
</reference>
<evidence type="ECO:0000313" key="1">
    <source>
        <dbReference type="EMBL" id="GGD55820.1"/>
    </source>
</evidence>
<accession>A0A917DNG5</accession>
<organism evidence="1 2">
    <name type="scientific">Paenibacillus nasutitermitis</name>
    <dbReference type="NCBI Taxonomy" id="1652958"/>
    <lineage>
        <taxon>Bacteria</taxon>
        <taxon>Bacillati</taxon>
        <taxon>Bacillota</taxon>
        <taxon>Bacilli</taxon>
        <taxon>Bacillales</taxon>
        <taxon>Paenibacillaceae</taxon>
        <taxon>Paenibacillus</taxon>
    </lineage>
</organism>
<dbReference type="PANTHER" id="PTHR10000">
    <property type="entry name" value="PHOSPHOSERINE PHOSPHATASE"/>
    <property type="match status" value="1"/>
</dbReference>
<name>A0A917DNG5_9BACL</name>
<dbReference type="Pfam" id="PF08282">
    <property type="entry name" value="Hydrolase_3"/>
    <property type="match status" value="1"/>
</dbReference>
<dbReference type="Gene3D" id="3.30.1240.10">
    <property type="match status" value="1"/>
</dbReference>